<dbReference type="GO" id="GO:0005743">
    <property type="term" value="C:mitochondrial inner membrane"/>
    <property type="evidence" value="ECO:0007669"/>
    <property type="project" value="TreeGrafter"/>
</dbReference>
<proteinExistence type="predicted"/>
<organism evidence="2 3">
    <name type="scientific">Periconia digitata</name>
    <dbReference type="NCBI Taxonomy" id="1303443"/>
    <lineage>
        <taxon>Eukaryota</taxon>
        <taxon>Fungi</taxon>
        <taxon>Dikarya</taxon>
        <taxon>Ascomycota</taxon>
        <taxon>Pezizomycotina</taxon>
        <taxon>Dothideomycetes</taxon>
        <taxon>Pleosporomycetidae</taxon>
        <taxon>Pleosporales</taxon>
        <taxon>Massarineae</taxon>
        <taxon>Periconiaceae</taxon>
        <taxon>Periconia</taxon>
    </lineage>
</organism>
<dbReference type="Proteomes" id="UP001152607">
    <property type="component" value="Unassembled WGS sequence"/>
</dbReference>
<evidence type="ECO:0000313" key="3">
    <source>
        <dbReference type="Proteomes" id="UP001152607"/>
    </source>
</evidence>
<evidence type="ECO:0008006" key="4">
    <source>
        <dbReference type="Google" id="ProtNLM"/>
    </source>
</evidence>
<dbReference type="PANTHER" id="PTHR21192">
    <property type="entry name" value="NUCLEAR PROTEIN E3-3"/>
    <property type="match status" value="1"/>
</dbReference>
<dbReference type="EMBL" id="CAOQHR010000007">
    <property type="protein sequence ID" value="CAI6337849.1"/>
    <property type="molecule type" value="Genomic_DNA"/>
</dbReference>
<feature type="region of interest" description="Disordered" evidence="1">
    <location>
        <begin position="47"/>
        <end position="83"/>
    </location>
</feature>
<dbReference type="OrthoDB" id="20681at2759"/>
<evidence type="ECO:0000313" key="2">
    <source>
        <dbReference type="EMBL" id="CAI6337849.1"/>
    </source>
</evidence>
<reference evidence="2" key="1">
    <citation type="submission" date="2023-01" db="EMBL/GenBank/DDBJ databases">
        <authorList>
            <person name="Van Ghelder C."/>
            <person name="Rancurel C."/>
        </authorList>
    </citation>
    <scope>NUCLEOTIDE SEQUENCE</scope>
    <source>
        <strain evidence="2">CNCM I-4278</strain>
    </source>
</reference>
<dbReference type="InterPro" id="IPR036748">
    <property type="entry name" value="MTH938-like_sf"/>
</dbReference>
<dbReference type="GO" id="GO:0032981">
    <property type="term" value="P:mitochondrial respiratory chain complex I assembly"/>
    <property type="evidence" value="ECO:0007669"/>
    <property type="project" value="TreeGrafter"/>
</dbReference>
<dbReference type="Pfam" id="PF04430">
    <property type="entry name" value="DUF498"/>
    <property type="match status" value="1"/>
</dbReference>
<name>A0A9W4XMX8_9PLEO</name>
<accession>A0A9W4XMX8</accession>
<feature type="compositionally biased region" description="Basic and acidic residues" evidence="1">
    <location>
        <begin position="69"/>
        <end position="83"/>
    </location>
</feature>
<evidence type="ECO:0000256" key="1">
    <source>
        <dbReference type="SAM" id="MobiDB-lite"/>
    </source>
</evidence>
<comment type="caution">
    <text evidence="2">The sequence shown here is derived from an EMBL/GenBank/DDBJ whole genome shotgun (WGS) entry which is preliminary data.</text>
</comment>
<sequence>MERSFINCSRSMSRVLRSSPAQHCAKRNFTTTSTSIPTTRTRLFQPVSASPHRYLHSSGSLSNASRPPRNRDRVSPNDQEERADLASFDVLRNTAAPATAIDACTSDGFAFDNQMRVSGSGVILVGGEVFRWRPWLQEQRKEGTVGEGAMGEDKMTGRLLNKKGQWEVPDSAWGVLDLIYPKPDLLIIGTGLHTIPIAPSVRQYLNSLGLRLDVQDTGNAAAQFTLLATERGVGQVAAALIPLGWREGR</sequence>
<dbReference type="Gene3D" id="3.40.1230.10">
    <property type="entry name" value="MTH938-like"/>
    <property type="match status" value="1"/>
</dbReference>
<dbReference type="AlphaFoldDB" id="A0A9W4XMX8"/>
<dbReference type="InterPro" id="IPR007523">
    <property type="entry name" value="NDUFAF3/AAMDC"/>
</dbReference>
<dbReference type="SUPFAM" id="SSF64076">
    <property type="entry name" value="MTH938-like"/>
    <property type="match status" value="1"/>
</dbReference>
<gene>
    <name evidence="2" type="ORF">PDIGIT_LOCUS10965</name>
</gene>
<protein>
    <recommendedName>
        <fullName evidence="4">NADH dehydrogenase [ubiquinone] 1 alpha subcomplex assembly factor 3</fullName>
    </recommendedName>
</protein>
<dbReference type="PANTHER" id="PTHR21192:SF2">
    <property type="entry name" value="NADH DEHYDROGENASE [UBIQUINONE] 1 ALPHA SUBCOMPLEX ASSEMBLY FACTOR 3"/>
    <property type="match status" value="1"/>
</dbReference>
<keyword evidence="3" id="KW-1185">Reference proteome</keyword>